<dbReference type="CDD" id="cd04301">
    <property type="entry name" value="NAT_SF"/>
    <property type="match status" value="1"/>
</dbReference>
<dbReference type="Pfam" id="PF13673">
    <property type="entry name" value="Acetyltransf_10"/>
    <property type="match status" value="1"/>
</dbReference>
<dbReference type="InterPro" id="IPR016181">
    <property type="entry name" value="Acyl_CoA_acyltransferase"/>
</dbReference>
<feature type="non-terminal residue" evidence="2">
    <location>
        <position position="1"/>
    </location>
</feature>
<organism evidence="2 3">
    <name type="scientific">Cronartium quercuum f. sp. fusiforme G11</name>
    <dbReference type="NCBI Taxonomy" id="708437"/>
    <lineage>
        <taxon>Eukaryota</taxon>
        <taxon>Fungi</taxon>
        <taxon>Dikarya</taxon>
        <taxon>Basidiomycota</taxon>
        <taxon>Pucciniomycotina</taxon>
        <taxon>Pucciniomycetes</taxon>
        <taxon>Pucciniales</taxon>
        <taxon>Coleosporiaceae</taxon>
        <taxon>Cronartium</taxon>
    </lineage>
</organism>
<keyword evidence="3" id="KW-1185">Reference proteome</keyword>
<sequence length="117" mass="13481">IDKNPDTTHVLLHHNSTSTPIGTLRYTHQPKQKISRIAILRSYRGKGAGKALMRLFEQHLIYHTPSLVEKKILLHSQIQVIPFYQNIGYKIQGEIFLVEDGEPHQLMVKELFLPSTK</sequence>
<feature type="domain" description="N-acetyltransferase" evidence="1">
    <location>
        <begin position="1"/>
        <end position="114"/>
    </location>
</feature>
<proteinExistence type="predicted"/>
<dbReference type="EMBL" id="MU167577">
    <property type="protein sequence ID" value="KAG0139490.1"/>
    <property type="molecule type" value="Genomic_DNA"/>
</dbReference>
<comment type="caution">
    <text evidence="2">The sequence shown here is derived from an EMBL/GenBank/DDBJ whole genome shotgun (WGS) entry which is preliminary data.</text>
</comment>
<protein>
    <recommendedName>
        <fullName evidence="1">N-acetyltransferase domain-containing protein</fullName>
    </recommendedName>
</protein>
<gene>
    <name evidence="2" type="ORF">CROQUDRAFT_666416</name>
</gene>
<evidence type="ECO:0000259" key="1">
    <source>
        <dbReference type="PROSITE" id="PS51186"/>
    </source>
</evidence>
<reference evidence="2" key="1">
    <citation type="submission" date="2013-11" db="EMBL/GenBank/DDBJ databases">
        <title>Genome sequence of the fusiform rust pathogen reveals effectors for host alternation and coevolution with pine.</title>
        <authorList>
            <consortium name="DOE Joint Genome Institute"/>
            <person name="Smith K."/>
            <person name="Pendleton A."/>
            <person name="Kubisiak T."/>
            <person name="Anderson C."/>
            <person name="Salamov A."/>
            <person name="Aerts A."/>
            <person name="Riley R."/>
            <person name="Clum A."/>
            <person name="Lindquist E."/>
            <person name="Ence D."/>
            <person name="Campbell M."/>
            <person name="Kronenberg Z."/>
            <person name="Feau N."/>
            <person name="Dhillon B."/>
            <person name="Hamelin R."/>
            <person name="Burleigh J."/>
            <person name="Smith J."/>
            <person name="Yandell M."/>
            <person name="Nelson C."/>
            <person name="Grigoriev I."/>
            <person name="Davis J."/>
        </authorList>
    </citation>
    <scope>NUCLEOTIDE SEQUENCE</scope>
    <source>
        <strain evidence="2">G11</strain>
    </source>
</reference>
<dbReference type="PROSITE" id="PS51186">
    <property type="entry name" value="GNAT"/>
    <property type="match status" value="1"/>
</dbReference>
<dbReference type="Gene3D" id="3.40.630.30">
    <property type="match status" value="1"/>
</dbReference>
<dbReference type="Proteomes" id="UP000886653">
    <property type="component" value="Unassembled WGS sequence"/>
</dbReference>
<dbReference type="GO" id="GO:0016747">
    <property type="term" value="F:acyltransferase activity, transferring groups other than amino-acyl groups"/>
    <property type="evidence" value="ECO:0007669"/>
    <property type="project" value="InterPro"/>
</dbReference>
<dbReference type="OrthoDB" id="2501685at2759"/>
<name>A0A9P6N8W2_9BASI</name>
<evidence type="ECO:0000313" key="3">
    <source>
        <dbReference type="Proteomes" id="UP000886653"/>
    </source>
</evidence>
<evidence type="ECO:0000313" key="2">
    <source>
        <dbReference type="EMBL" id="KAG0139490.1"/>
    </source>
</evidence>
<accession>A0A9P6N8W2</accession>
<dbReference type="AlphaFoldDB" id="A0A9P6N8W2"/>
<dbReference type="SUPFAM" id="SSF55729">
    <property type="entry name" value="Acyl-CoA N-acyltransferases (Nat)"/>
    <property type="match status" value="1"/>
</dbReference>
<dbReference type="InterPro" id="IPR000182">
    <property type="entry name" value="GNAT_dom"/>
</dbReference>